<dbReference type="SMART" id="SM00228">
    <property type="entry name" value="PDZ"/>
    <property type="match status" value="1"/>
</dbReference>
<feature type="transmembrane region" description="Helical" evidence="1">
    <location>
        <begin position="249"/>
        <end position="269"/>
    </location>
</feature>
<keyword evidence="1" id="KW-0812">Transmembrane</keyword>
<dbReference type="EMBL" id="NIOJ01000002">
    <property type="protein sequence ID" value="PNU01343.1"/>
    <property type="molecule type" value="Genomic_DNA"/>
</dbReference>
<dbReference type="KEGG" id="cthd:CDO33_04375"/>
<reference evidence="3 4" key="1">
    <citation type="submission" date="2017-06" db="EMBL/GenBank/DDBJ databases">
        <title>Investigating the central metabolism of Clostridium thermosuccinogenes.</title>
        <authorList>
            <person name="Koendjbiharie J.G."/>
            <person name="van Kranenburg R."/>
        </authorList>
    </citation>
    <scope>NUCLEOTIDE SEQUENCE [LARGE SCALE GENOMIC DNA]</scope>
    <source>
        <strain evidence="3 4">DSM 5806</strain>
    </source>
</reference>
<dbReference type="Gene3D" id="2.30.42.10">
    <property type="match status" value="1"/>
</dbReference>
<evidence type="ECO:0000256" key="1">
    <source>
        <dbReference type="SAM" id="Phobius"/>
    </source>
</evidence>
<dbReference type="Pfam" id="PF17820">
    <property type="entry name" value="PDZ_6"/>
    <property type="match status" value="1"/>
</dbReference>
<dbReference type="InterPro" id="IPR001478">
    <property type="entry name" value="PDZ"/>
</dbReference>
<feature type="transmembrane region" description="Helical" evidence="1">
    <location>
        <begin position="132"/>
        <end position="152"/>
    </location>
</feature>
<dbReference type="Proteomes" id="UP000236151">
    <property type="component" value="Unassembled WGS sequence"/>
</dbReference>
<dbReference type="OrthoDB" id="198399at2"/>
<dbReference type="InterPro" id="IPR036034">
    <property type="entry name" value="PDZ_sf"/>
</dbReference>
<accession>A0A2K2FM89</accession>
<keyword evidence="4" id="KW-1185">Reference proteome</keyword>
<gene>
    <name evidence="3" type="ORF">CDQ84_01360</name>
</gene>
<evidence type="ECO:0000313" key="3">
    <source>
        <dbReference type="EMBL" id="PNU01343.1"/>
    </source>
</evidence>
<sequence>MPFVTTISYIAREFVTSFLAGYLFLPVYVIILFIIKKHYEKYKGFQADIAERIRKPIKELLKEAVFYGLVSGFAGSIGAVHAGVAMSSQVPLYLFVIMVGLSIINVRFMCISYAAGILILSKFLLGMPDLDSTQLLIIIGIVHAAESMLIFFNGAKDSIPVYIRHKENITGAFLMQKYWPLPIVFLSFIPEAGGGGLERLAVFDWWPAFKPEILGAGALALAMNSIIAVSGYSGIAITRQPERKAREMACQTFLYSLAMLAIGILSARIYAFKVIGAVFAIAAHEAMMLYNYYKEKHGEPLFVSVRRGIRVFDVLEGSHAEKMGIKRGDIILSINGRDVQTEDGMDHVLSNFPTFLWINVLGADGTTRVCELKCYPFGARELGILIVPREREVTYNIDHLENFAILRNLVARFKNG</sequence>
<proteinExistence type="predicted"/>
<comment type="caution">
    <text evidence="3">The sequence shown here is derived from an EMBL/GenBank/DDBJ whole genome shotgun (WGS) entry which is preliminary data.</text>
</comment>
<name>A0A2K2FM89_9CLOT</name>
<dbReference type="PROSITE" id="PS50106">
    <property type="entry name" value="PDZ"/>
    <property type="match status" value="1"/>
</dbReference>
<protein>
    <recommendedName>
        <fullName evidence="2">PDZ domain-containing protein</fullName>
    </recommendedName>
</protein>
<feature type="transmembrane region" description="Helical" evidence="1">
    <location>
        <begin position="64"/>
        <end position="86"/>
    </location>
</feature>
<evidence type="ECO:0000259" key="2">
    <source>
        <dbReference type="PROSITE" id="PS50106"/>
    </source>
</evidence>
<dbReference type="RefSeq" id="WP_103079923.1">
    <property type="nucleotide sequence ID" value="NZ_CP021850.1"/>
</dbReference>
<dbReference type="InterPro" id="IPR041489">
    <property type="entry name" value="PDZ_6"/>
</dbReference>
<feature type="domain" description="PDZ" evidence="2">
    <location>
        <begin position="289"/>
        <end position="340"/>
    </location>
</feature>
<evidence type="ECO:0000313" key="4">
    <source>
        <dbReference type="Proteomes" id="UP000236151"/>
    </source>
</evidence>
<feature type="transmembrane region" description="Helical" evidence="1">
    <location>
        <begin position="14"/>
        <end position="35"/>
    </location>
</feature>
<organism evidence="3 4">
    <name type="scientific">Clostridium thermosuccinogenes</name>
    <dbReference type="NCBI Taxonomy" id="84032"/>
    <lineage>
        <taxon>Bacteria</taxon>
        <taxon>Bacillati</taxon>
        <taxon>Bacillota</taxon>
        <taxon>Clostridia</taxon>
        <taxon>Eubacteriales</taxon>
        <taxon>Clostridiaceae</taxon>
        <taxon>Clostridium</taxon>
    </lineage>
</organism>
<keyword evidence="1" id="KW-0472">Membrane</keyword>
<dbReference type="AlphaFoldDB" id="A0A2K2FM89"/>
<keyword evidence="1" id="KW-1133">Transmembrane helix</keyword>
<feature type="transmembrane region" description="Helical" evidence="1">
    <location>
        <begin position="213"/>
        <end position="237"/>
    </location>
</feature>
<feature type="transmembrane region" description="Helical" evidence="1">
    <location>
        <begin position="92"/>
        <end position="120"/>
    </location>
</feature>
<dbReference type="SUPFAM" id="SSF50156">
    <property type="entry name" value="PDZ domain-like"/>
    <property type="match status" value="1"/>
</dbReference>